<evidence type="ECO:0000256" key="7">
    <source>
        <dbReference type="PROSITE-ProRule" id="PRU01091"/>
    </source>
</evidence>
<evidence type="ECO:0000256" key="6">
    <source>
        <dbReference type="PROSITE-ProRule" id="PRU00169"/>
    </source>
</evidence>
<evidence type="ECO:0000259" key="8">
    <source>
        <dbReference type="PROSITE" id="PS50110"/>
    </source>
</evidence>
<dbReference type="PANTHER" id="PTHR35807:SF2">
    <property type="entry name" value="TRANSCRIPTIONAL ACTIVATOR DOMAIN"/>
    <property type="match status" value="1"/>
</dbReference>
<keyword evidence="4 7" id="KW-0238">DNA-binding</keyword>
<dbReference type="Pfam" id="PF03704">
    <property type="entry name" value="BTAD"/>
    <property type="match status" value="1"/>
</dbReference>
<protein>
    <submittedName>
        <fullName evidence="10">Two-component response regulator, SAPR family, consists of REC, wHTH and BTAD domains</fullName>
    </submittedName>
</protein>
<dbReference type="InterPro" id="IPR016032">
    <property type="entry name" value="Sig_transdc_resp-reg_C-effctor"/>
</dbReference>
<dbReference type="Gene3D" id="1.10.10.10">
    <property type="entry name" value="Winged helix-like DNA-binding domain superfamily/Winged helix DNA-binding domain"/>
    <property type="match status" value="1"/>
</dbReference>
<keyword evidence="2" id="KW-0902">Two-component regulatory system</keyword>
<feature type="domain" description="Response regulatory" evidence="8">
    <location>
        <begin position="2"/>
        <end position="116"/>
    </location>
</feature>
<dbReference type="PROSITE" id="PS50110">
    <property type="entry name" value="RESPONSE_REGULATORY"/>
    <property type="match status" value="1"/>
</dbReference>
<dbReference type="Gene3D" id="3.40.50.2300">
    <property type="match status" value="1"/>
</dbReference>
<evidence type="ECO:0000313" key="11">
    <source>
        <dbReference type="Proteomes" id="UP000198538"/>
    </source>
</evidence>
<keyword evidence="3" id="KW-0805">Transcription regulation</keyword>
<dbReference type="GO" id="GO:0003677">
    <property type="term" value="F:DNA binding"/>
    <property type="evidence" value="ECO:0007669"/>
    <property type="project" value="UniProtKB-UniRule"/>
</dbReference>
<dbReference type="SUPFAM" id="SSF48452">
    <property type="entry name" value="TPR-like"/>
    <property type="match status" value="1"/>
</dbReference>
<dbReference type="AlphaFoldDB" id="A0A1G5KGY3"/>
<dbReference type="PROSITE" id="PS51755">
    <property type="entry name" value="OMPR_PHOB"/>
    <property type="match status" value="1"/>
</dbReference>
<dbReference type="InterPro" id="IPR036388">
    <property type="entry name" value="WH-like_DNA-bd_sf"/>
</dbReference>
<evidence type="ECO:0000256" key="5">
    <source>
        <dbReference type="ARBA" id="ARBA00023163"/>
    </source>
</evidence>
<dbReference type="SUPFAM" id="SSF52172">
    <property type="entry name" value="CheY-like"/>
    <property type="match status" value="1"/>
</dbReference>
<dbReference type="InterPro" id="IPR011990">
    <property type="entry name" value="TPR-like_helical_dom_sf"/>
</dbReference>
<dbReference type="Gene3D" id="1.25.40.10">
    <property type="entry name" value="Tetratricopeptide repeat domain"/>
    <property type="match status" value="1"/>
</dbReference>
<evidence type="ECO:0000256" key="2">
    <source>
        <dbReference type="ARBA" id="ARBA00023012"/>
    </source>
</evidence>
<dbReference type="PANTHER" id="PTHR35807">
    <property type="entry name" value="TRANSCRIPTIONAL REGULATOR REDD-RELATED"/>
    <property type="match status" value="1"/>
</dbReference>
<name>A0A1G5KGY3_9BACL</name>
<keyword evidence="5" id="KW-0804">Transcription</keyword>
<reference evidence="11" key="1">
    <citation type="submission" date="2016-10" db="EMBL/GenBank/DDBJ databases">
        <authorList>
            <person name="Varghese N."/>
            <person name="Submissions S."/>
        </authorList>
    </citation>
    <scope>NUCLEOTIDE SEQUENCE [LARGE SCALE GENOMIC DNA]</scope>
    <source>
        <strain evidence="11">BL9</strain>
    </source>
</reference>
<accession>A0A1G5KGY3</accession>
<dbReference type="InterPro" id="IPR005158">
    <property type="entry name" value="BTAD"/>
</dbReference>
<dbReference type="SUPFAM" id="SSF46894">
    <property type="entry name" value="C-terminal effector domain of the bipartite response regulators"/>
    <property type="match status" value="1"/>
</dbReference>
<dbReference type="RefSeq" id="WP_090923458.1">
    <property type="nucleotide sequence ID" value="NZ_FMVM01000015.1"/>
</dbReference>
<feature type="modified residue" description="4-aspartylphosphate" evidence="6">
    <location>
        <position position="53"/>
    </location>
</feature>
<dbReference type="InterPro" id="IPR051677">
    <property type="entry name" value="AfsR-DnrI-RedD_regulator"/>
</dbReference>
<sequence length="381" mass="44658">MRVILVDDENLALSRLNKLLVEREECEVIGSFLKAEEAIEQIKQHLPDLVFMDIEMPGMNGIEATERIHEVSPRTEVIFTTAYNEHALTAYGLEVLDYIMKPVTRNRLDKTMKMYQRRAVPAPMDVIEDTAERGTLIRCLGMLQVQLHPNEAPKHLKFRTTKIRELFAYLLHHRNKPIKRDTLLELLWPELDERRGITNLHSGIHRLRGMLNEFMGEDRISVRYQQFGYILETGELRIDAEEWESRLNRLPSLSPSTLAEHRYVSDQYEGKYFGEGDYAWAELERQRLHALWQNHALKLAQYYIESGHPNEALMLYHQMQQFDPMMEEVSLSLMKLYDRLGNKEPVVAQYHQLAAALQQEAGVDPGPEVESWYRDWKTRNI</sequence>
<dbReference type="InterPro" id="IPR001789">
    <property type="entry name" value="Sig_transdc_resp-reg_receiver"/>
</dbReference>
<proteinExistence type="inferred from homology"/>
<dbReference type="GO" id="GO:0006355">
    <property type="term" value="P:regulation of DNA-templated transcription"/>
    <property type="evidence" value="ECO:0007669"/>
    <property type="project" value="InterPro"/>
</dbReference>
<dbReference type="InterPro" id="IPR001867">
    <property type="entry name" value="OmpR/PhoB-type_DNA-bd"/>
</dbReference>
<dbReference type="GO" id="GO:0000160">
    <property type="term" value="P:phosphorelay signal transduction system"/>
    <property type="evidence" value="ECO:0007669"/>
    <property type="project" value="UniProtKB-KW"/>
</dbReference>
<evidence type="ECO:0000256" key="3">
    <source>
        <dbReference type="ARBA" id="ARBA00023015"/>
    </source>
</evidence>
<feature type="domain" description="OmpR/PhoB-type" evidence="9">
    <location>
        <begin position="128"/>
        <end position="233"/>
    </location>
</feature>
<gene>
    <name evidence="10" type="ORF">SAMN05720606_11532</name>
</gene>
<evidence type="ECO:0000256" key="4">
    <source>
        <dbReference type="ARBA" id="ARBA00023125"/>
    </source>
</evidence>
<dbReference type="SMART" id="SM00862">
    <property type="entry name" value="Trans_reg_C"/>
    <property type="match status" value="1"/>
</dbReference>
<comment type="similarity">
    <text evidence="1">Belongs to the AfsR/DnrI/RedD regulatory family.</text>
</comment>
<dbReference type="SMART" id="SM00448">
    <property type="entry name" value="REC"/>
    <property type="match status" value="1"/>
</dbReference>
<dbReference type="Proteomes" id="UP000198538">
    <property type="component" value="Unassembled WGS sequence"/>
</dbReference>
<dbReference type="InterPro" id="IPR011006">
    <property type="entry name" value="CheY-like_superfamily"/>
</dbReference>
<evidence type="ECO:0000313" key="10">
    <source>
        <dbReference type="EMBL" id="SCY99826.1"/>
    </source>
</evidence>
<feature type="DNA-binding region" description="OmpR/PhoB-type" evidence="7">
    <location>
        <begin position="128"/>
        <end position="233"/>
    </location>
</feature>
<dbReference type="STRING" id="582692.SAMN05720606_11532"/>
<dbReference type="SMART" id="SM01043">
    <property type="entry name" value="BTAD"/>
    <property type="match status" value="1"/>
</dbReference>
<keyword evidence="11" id="KW-1185">Reference proteome</keyword>
<dbReference type="EMBL" id="FMVM01000015">
    <property type="protein sequence ID" value="SCY99826.1"/>
    <property type="molecule type" value="Genomic_DNA"/>
</dbReference>
<evidence type="ECO:0000256" key="1">
    <source>
        <dbReference type="ARBA" id="ARBA00005820"/>
    </source>
</evidence>
<organism evidence="10 11">
    <name type="scientific">Paenibacillus polysaccharolyticus</name>
    <dbReference type="NCBI Taxonomy" id="582692"/>
    <lineage>
        <taxon>Bacteria</taxon>
        <taxon>Bacillati</taxon>
        <taxon>Bacillota</taxon>
        <taxon>Bacilli</taxon>
        <taxon>Bacillales</taxon>
        <taxon>Paenibacillaceae</taxon>
        <taxon>Paenibacillus</taxon>
    </lineage>
</organism>
<keyword evidence="6" id="KW-0597">Phosphoprotein</keyword>
<evidence type="ECO:0000259" key="9">
    <source>
        <dbReference type="PROSITE" id="PS51755"/>
    </source>
</evidence>
<dbReference type="Pfam" id="PF00072">
    <property type="entry name" value="Response_reg"/>
    <property type="match status" value="1"/>
</dbReference>